<proteinExistence type="predicted"/>
<evidence type="ECO:0000313" key="2">
    <source>
        <dbReference type="EMBL" id="SVA89791.1"/>
    </source>
</evidence>
<name>A0A381ZLE3_9ZZZZ</name>
<accession>A0A381ZLE3</accession>
<organism evidence="2">
    <name type="scientific">marine metagenome</name>
    <dbReference type="NCBI Taxonomy" id="408172"/>
    <lineage>
        <taxon>unclassified sequences</taxon>
        <taxon>metagenomes</taxon>
        <taxon>ecological metagenomes</taxon>
    </lineage>
</organism>
<dbReference type="AlphaFoldDB" id="A0A381ZLE3"/>
<protein>
    <submittedName>
        <fullName evidence="2">Uncharacterized protein</fullName>
    </submittedName>
</protein>
<reference evidence="2" key="1">
    <citation type="submission" date="2018-05" db="EMBL/GenBank/DDBJ databases">
        <authorList>
            <person name="Lanie J.A."/>
            <person name="Ng W.-L."/>
            <person name="Kazmierczak K.M."/>
            <person name="Andrzejewski T.M."/>
            <person name="Davidsen T.M."/>
            <person name="Wayne K.J."/>
            <person name="Tettelin H."/>
            <person name="Glass J.I."/>
            <person name="Rusch D."/>
            <person name="Podicherti R."/>
            <person name="Tsui H.-C.T."/>
            <person name="Winkler M.E."/>
        </authorList>
    </citation>
    <scope>NUCLEOTIDE SEQUENCE</scope>
</reference>
<feature type="region of interest" description="Disordered" evidence="1">
    <location>
        <begin position="1"/>
        <end position="46"/>
    </location>
</feature>
<evidence type="ECO:0000256" key="1">
    <source>
        <dbReference type="SAM" id="MobiDB-lite"/>
    </source>
</evidence>
<feature type="region of interest" description="Disordered" evidence="1">
    <location>
        <begin position="129"/>
        <end position="157"/>
    </location>
</feature>
<dbReference type="EMBL" id="UINC01021695">
    <property type="protein sequence ID" value="SVA89791.1"/>
    <property type="molecule type" value="Genomic_DNA"/>
</dbReference>
<gene>
    <name evidence="2" type="ORF">METZ01_LOCUS142645</name>
</gene>
<sequence>MKNVQSSLQKESHNQYRNRVGRISGHQHLMSQKVDPSQRREEIERFSEASARIEKKVQSEIEEISQGAPTVRHKQKLVAKQNQIAYDRARGAYESRTFLEATLRLKGIEPAEDIEGMKAQYEDWKIQASGGELRNKSRSPVTDSGFHSRRGPIEVPA</sequence>
<feature type="compositionally biased region" description="Basic and acidic residues" evidence="1">
    <location>
        <begin position="36"/>
        <end position="46"/>
    </location>
</feature>